<evidence type="ECO:0000313" key="3">
    <source>
        <dbReference type="EMBL" id="GEU46042.1"/>
    </source>
</evidence>
<feature type="region of interest" description="Disordered" evidence="1">
    <location>
        <begin position="1"/>
        <end position="83"/>
    </location>
</feature>
<dbReference type="Pfam" id="PF19259">
    <property type="entry name" value="Ty3_capsid"/>
    <property type="match status" value="1"/>
</dbReference>
<dbReference type="FunFam" id="3.30.70.270:FF:000020">
    <property type="entry name" value="Transposon Tf2-6 polyprotein-like Protein"/>
    <property type="match status" value="1"/>
</dbReference>
<dbReference type="InterPro" id="IPR050951">
    <property type="entry name" value="Retrovirus_Pol_polyprotein"/>
</dbReference>
<organism evidence="3">
    <name type="scientific">Tanacetum cinerariifolium</name>
    <name type="common">Dalmatian daisy</name>
    <name type="synonym">Chrysanthemum cinerariifolium</name>
    <dbReference type="NCBI Taxonomy" id="118510"/>
    <lineage>
        <taxon>Eukaryota</taxon>
        <taxon>Viridiplantae</taxon>
        <taxon>Streptophyta</taxon>
        <taxon>Embryophyta</taxon>
        <taxon>Tracheophyta</taxon>
        <taxon>Spermatophyta</taxon>
        <taxon>Magnoliopsida</taxon>
        <taxon>eudicotyledons</taxon>
        <taxon>Gunneridae</taxon>
        <taxon>Pentapetalae</taxon>
        <taxon>asterids</taxon>
        <taxon>campanulids</taxon>
        <taxon>Asterales</taxon>
        <taxon>Asteraceae</taxon>
        <taxon>Asteroideae</taxon>
        <taxon>Anthemideae</taxon>
        <taxon>Anthemidinae</taxon>
        <taxon>Tanacetum</taxon>
    </lineage>
</organism>
<dbReference type="EMBL" id="BKCJ010002071">
    <property type="protein sequence ID" value="GEU46042.1"/>
    <property type="molecule type" value="Genomic_DNA"/>
</dbReference>
<reference evidence="3" key="1">
    <citation type="journal article" date="2019" name="Sci. Rep.">
        <title>Draft genome of Tanacetum cinerariifolium, the natural source of mosquito coil.</title>
        <authorList>
            <person name="Yamashiro T."/>
            <person name="Shiraishi A."/>
            <person name="Satake H."/>
            <person name="Nakayama K."/>
        </authorList>
    </citation>
    <scope>NUCLEOTIDE SEQUENCE</scope>
</reference>
<comment type="caution">
    <text evidence="3">The sequence shown here is derived from an EMBL/GenBank/DDBJ whole genome shotgun (WGS) entry which is preliminary data.</text>
</comment>
<feature type="domain" description="Ty3 transposon capsid-like protein" evidence="2">
    <location>
        <begin position="314"/>
        <end position="499"/>
    </location>
</feature>
<dbReference type="InterPro" id="IPR043128">
    <property type="entry name" value="Rev_trsase/Diguanyl_cyclase"/>
</dbReference>
<dbReference type="InterPro" id="IPR043502">
    <property type="entry name" value="DNA/RNA_pol_sf"/>
</dbReference>
<gene>
    <name evidence="3" type="ORF">Tci_018020</name>
</gene>
<dbReference type="PANTHER" id="PTHR37984">
    <property type="entry name" value="PROTEIN CBG26694"/>
    <property type="match status" value="1"/>
</dbReference>
<proteinExistence type="predicted"/>
<dbReference type="InterPro" id="IPR045358">
    <property type="entry name" value="Ty3_capsid"/>
</dbReference>
<name>A0A6L2KBF2_TANCI</name>
<dbReference type="SUPFAM" id="SSF56672">
    <property type="entry name" value="DNA/RNA polymerases"/>
    <property type="match status" value="1"/>
</dbReference>
<dbReference type="AlphaFoldDB" id="A0A6L2KBF2"/>
<sequence>MPLEDEILPAEEQPLPTADSPTANSPKYIPKSDLEEDPADYPTDEGDDDNDDDVSSDNAEDDDDDVEEDEDENKEEEEEHPALTDYILIDRLLAIPSPPPSPLSPWSTLLPQIPSLPLPVSPPLPVSSPPIPVSPTYPLGYRATMIRLRAEAPSTSYPLPSSTPPSGKPPLLPIPLPTSSPPLILPSTSHRADVRKVTLPPQKRLCIALGLRYEVGESSSAAAARLTGGFRVDYGFVSTFDNEIRRDPEREVKMLYRDIRDHARTARLMEIKARLSRIANALSARDADRNQNGKDNHDSGMSARRQAPPARKCTYQDFMKCKPIYFKGTKRVVELTQWFARMKTVFRISNCTMENQIKFATCTLLGSALTWWNSYVMTVGPDVAYAMTWTNLRKKMIDKYCPRGEIKNLEVELCNLKVKGADVVTYNQRFQELALMCARMILEESDKIKRYIGRLLDMIHKSVLASKPKTMQAVIEFTTKLMDKKINTFAERQAKNKRKFRDTLSNNQNQQKIRGKTLAGLALQGLVRRNLMEVLSHYALNETITMMVSVLQNATSATGLAIWLVTVGGHLKREYPKLKNNNRGNPARNGNAPAKVYVIGHAVTNPDSNFGTGTFLLNNRYASILFATGSSVYLKIDLRSAIISYEFMKKTFQRPLLELNKKEHEEHLKLILKLLKKEELYAKFSKCEFWIPKASPKKPTEIHQFLGLAGYYRRFIEEFSKIAKSMTKLTQKGVKFDWREKQEAAFQLIKHKLYSAPILALPEGSEDFVTEAQKPKNIKNEDVRGMLIKNLKDPEKLRKEKLEPRADGLLVQPEIPQWKWDNITMDSITELPKSSQENADNETRKSFVEIEQIVVQRVANATEAIAIYETKIRMGHDSMDQVVRQGITVA</sequence>
<protein>
    <recommendedName>
        <fullName evidence="2">Ty3 transposon capsid-like protein domain-containing protein</fullName>
    </recommendedName>
</protein>
<feature type="region of interest" description="Disordered" evidence="1">
    <location>
        <begin position="285"/>
        <end position="308"/>
    </location>
</feature>
<feature type="compositionally biased region" description="Acidic residues" evidence="1">
    <location>
        <begin position="34"/>
        <end position="79"/>
    </location>
</feature>
<feature type="region of interest" description="Disordered" evidence="1">
    <location>
        <begin position="154"/>
        <end position="175"/>
    </location>
</feature>
<feature type="compositionally biased region" description="Pro residues" evidence="1">
    <location>
        <begin position="161"/>
        <end position="175"/>
    </location>
</feature>
<feature type="compositionally biased region" description="Basic and acidic residues" evidence="1">
    <location>
        <begin position="285"/>
        <end position="298"/>
    </location>
</feature>
<accession>A0A6L2KBF2</accession>
<dbReference type="Gene3D" id="3.30.70.270">
    <property type="match status" value="1"/>
</dbReference>
<evidence type="ECO:0000256" key="1">
    <source>
        <dbReference type="SAM" id="MobiDB-lite"/>
    </source>
</evidence>
<dbReference type="PANTHER" id="PTHR37984:SF5">
    <property type="entry name" value="PROTEIN NYNRIN-LIKE"/>
    <property type="match status" value="1"/>
</dbReference>
<evidence type="ECO:0000259" key="2">
    <source>
        <dbReference type="Pfam" id="PF19259"/>
    </source>
</evidence>